<reference evidence="1" key="1">
    <citation type="submission" date="2020-11" db="EMBL/GenBank/DDBJ databases">
        <title>Sequencing the genomes of 1000 actinobacteria strains.</title>
        <authorList>
            <person name="Klenk H.-P."/>
        </authorList>
    </citation>
    <scope>NUCLEOTIDE SEQUENCE</scope>
    <source>
        <strain evidence="1">DSM 45356</strain>
    </source>
</reference>
<name>A0A8J7GGJ2_9ACTN</name>
<dbReference type="Proteomes" id="UP000622552">
    <property type="component" value="Unassembled WGS sequence"/>
</dbReference>
<keyword evidence="2" id="KW-1185">Reference proteome</keyword>
<gene>
    <name evidence="1" type="ORF">IW245_003710</name>
</gene>
<dbReference type="AlphaFoldDB" id="A0A8J7GGJ2"/>
<comment type="caution">
    <text evidence="1">The sequence shown here is derived from an EMBL/GenBank/DDBJ whole genome shotgun (WGS) entry which is preliminary data.</text>
</comment>
<dbReference type="InterPro" id="IPR057369">
    <property type="entry name" value="VG15"/>
</dbReference>
<dbReference type="EMBL" id="JADOUF010000001">
    <property type="protein sequence ID" value="MBG6137516.1"/>
    <property type="molecule type" value="Genomic_DNA"/>
</dbReference>
<evidence type="ECO:0000313" key="2">
    <source>
        <dbReference type="Proteomes" id="UP000622552"/>
    </source>
</evidence>
<evidence type="ECO:0000313" key="1">
    <source>
        <dbReference type="EMBL" id="MBG6137516.1"/>
    </source>
</evidence>
<organism evidence="1 2">
    <name type="scientific">Longispora fulva</name>
    <dbReference type="NCBI Taxonomy" id="619741"/>
    <lineage>
        <taxon>Bacteria</taxon>
        <taxon>Bacillati</taxon>
        <taxon>Actinomycetota</taxon>
        <taxon>Actinomycetes</taxon>
        <taxon>Micromonosporales</taxon>
        <taxon>Micromonosporaceae</taxon>
        <taxon>Longispora</taxon>
    </lineage>
</organism>
<proteinExistence type="predicted"/>
<dbReference type="RefSeq" id="WP_197004371.1">
    <property type="nucleotide sequence ID" value="NZ_BONS01000020.1"/>
</dbReference>
<protein>
    <recommendedName>
        <fullName evidence="3">MuF-like minor capsid protein</fullName>
    </recommendedName>
</protein>
<dbReference type="Pfam" id="PF25310">
    <property type="entry name" value="VG15"/>
    <property type="match status" value="1"/>
</dbReference>
<evidence type="ECO:0008006" key="3">
    <source>
        <dbReference type="Google" id="ProtNLM"/>
    </source>
</evidence>
<sequence>MAETPEGDQLTSQHYRQQLDIRARGASEALDLWGLLGPQDLQATWPTVQTQSLRLLQDYRTESARAAVDYYQALRTADGYGPLPALAPTPPMPVDDITTSLRLAGPIAVQSAVSVGIDTATAMQSALVHWTGEMLRWLLVGGRTFLLNQTVNDHKAKGFQRVASGRACAFCAMLASRGPVYRSRMSAKYKKTGGLYHRQCSCSIEPVWSTTAKLPPSSQVYRDLWHDSTVGFSGDAALNAFRRALGHN</sequence>
<accession>A0A8J7GGJ2</accession>